<reference evidence="3" key="1">
    <citation type="journal article" date="2014" name="PLoS ONE">
        <title>Transcriptome-Based Identification of ABC Transporters in the Western Tarnished Plant Bug Lygus hesperus.</title>
        <authorList>
            <person name="Hull J.J."/>
            <person name="Chaney K."/>
            <person name="Geib S.M."/>
            <person name="Fabrick J.A."/>
            <person name="Brent C.S."/>
            <person name="Walsh D."/>
            <person name="Lavine L.C."/>
        </authorList>
    </citation>
    <scope>NUCLEOTIDE SEQUENCE</scope>
</reference>
<dbReference type="EMBL" id="GBHO01010034">
    <property type="protein sequence ID" value="JAG33570.1"/>
    <property type="molecule type" value="Transcribed_RNA"/>
</dbReference>
<dbReference type="AlphaFoldDB" id="A0A0A9YVH3"/>
<gene>
    <name evidence="3" type="primary">nhr-71_1</name>
    <name evidence="2" type="synonym">nhr-71_0</name>
    <name evidence="3" type="ORF">CM83_8678</name>
    <name evidence="2" type="ORF">CM83_8683</name>
</gene>
<feature type="region of interest" description="Disordered" evidence="1">
    <location>
        <begin position="1"/>
        <end position="137"/>
    </location>
</feature>
<dbReference type="EMBL" id="GBHO01010035">
    <property type="protein sequence ID" value="JAG33569.1"/>
    <property type="molecule type" value="Transcribed_RNA"/>
</dbReference>
<feature type="compositionally biased region" description="Low complexity" evidence="1">
    <location>
        <begin position="1"/>
        <end position="15"/>
    </location>
</feature>
<evidence type="ECO:0000256" key="1">
    <source>
        <dbReference type="SAM" id="MobiDB-lite"/>
    </source>
</evidence>
<feature type="compositionally biased region" description="Polar residues" evidence="1">
    <location>
        <begin position="16"/>
        <end position="25"/>
    </location>
</feature>
<accession>A0A0A9YVH3</accession>
<protein>
    <submittedName>
        <fullName evidence="3">Nuclear hormone receptor family member nhr-71</fullName>
    </submittedName>
</protein>
<sequence>QQAHQMQQAHHIQQALRMSQMTENPQYLKKIEGSTASNTSGVQEMGVGNRNNINKHFESNRGDVTTSTEMHSDAVSNSTRRRDYHQQTSGGRSRDGGNEQQRRHRYVSTEHHHEKMPSNSSSTTNNAPRKIEVRKRT</sequence>
<evidence type="ECO:0000313" key="3">
    <source>
        <dbReference type="EMBL" id="JAG33570.1"/>
    </source>
</evidence>
<evidence type="ECO:0000313" key="2">
    <source>
        <dbReference type="EMBL" id="JAG33569.1"/>
    </source>
</evidence>
<proteinExistence type="predicted"/>
<feature type="non-terminal residue" evidence="3">
    <location>
        <position position="1"/>
    </location>
</feature>
<reference evidence="3" key="2">
    <citation type="submission" date="2014-07" db="EMBL/GenBank/DDBJ databases">
        <authorList>
            <person name="Hull J."/>
        </authorList>
    </citation>
    <scope>NUCLEOTIDE SEQUENCE</scope>
</reference>
<keyword evidence="3" id="KW-0675">Receptor</keyword>
<feature type="compositionally biased region" description="Basic and acidic residues" evidence="1">
    <location>
        <begin position="92"/>
        <end position="116"/>
    </location>
</feature>
<name>A0A0A9YVH3_LYGHE</name>
<feature type="compositionally biased region" description="Polar residues" evidence="1">
    <location>
        <begin position="62"/>
        <end position="78"/>
    </location>
</feature>
<organism evidence="3">
    <name type="scientific">Lygus hesperus</name>
    <name type="common">Western plant bug</name>
    <dbReference type="NCBI Taxonomy" id="30085"/>
    <lineage>
        <taxon>Eukaryota</taxon>
        <taxon>Metazoa</taxon>
        <taxon>Ecdysozoa</taxon>
        <taxon>Arthropoda</taxon>
        <taxon>Hexapoda</taxon>
        <taxon>Insecta</taxon>
        <taxon>Pterygota</taxon>
        <taxon>Neoptera</taxon>
        <taxon>Paraneoptera</taxon>
        <taxon>Hemiptera</taxon>
        <taxon>Heteroptera</taxon>
        <taxon>Panheteroptera</taxon>
        <taxon>Cimicomorpha</taxon>
        <taxon>Miridae</taxon>
        <taxon>Mirini</taxon>
        <taxon>Lygus</taxon>
    </lineage>
</organism>